<dbReference type="InterPro" id="IPR021109">
    <property type="entry name" value="Peptidase_aspartic_dom_sf"/>
</dbReference>
<accession>A0AAV1DWF8</accession>
<keyword evidence="4" id="KW-0378">Hydrolase</keyword>
<dbReference type="PANTHER" id="PTHR47967">
    <property type="entry name" value="OS07G0603500 PROTEIN-RELATED"/>
    <property type="match status" value="1"/>
</dbReference>
<dbReference type="Pfam" id="PF14541">
    <property type="entry name" value="TAXi_C"/>
    <property type="match status" value="1"/>
</dbReference>
<dbReference type="GO" id="GO:0004190">
    <property type="term" value="F:aspartic-type endopeptidase activity"/>
    <property type="evidence" value="ECO:0007669"/>
    <property type="project" value="UniProtKB-KW"/>
</dbReference>
<dbReference type="Gene3D" id="2.40.70.10">
    <property type="entry name" value="Acid Proteases"/>
    <property type="match status" value="2"/>
</dbReference>
<evidence type="ECO:0000256" key="1">
    <source>
        <dbReference type="ARBA" id="ARBA00007447"/>
    </source>
</evidence>
<evidence type="ECO:0000313" key="7">
    <source>
        <dbReference type="EMBL" id="CAI9112253.1"/>
    </source>
</evidence>
<dbReference type="GO" id="GO:0005576">
    <property type="term" value="C:extracellular region"/>
    <property type="evidence" value="ECO:0007669"/>
    <property type="project" value="TreeGrafter"/>
</dbReference>
<name>A0AAV1DWF8_OLDCO</name>
<dbReference type="InterPro" id="IPR051708">
    <property type="entry name" value="Plant_Aspart_Prot_A1"/>
</dbReference>
<comment type="similarity">
    <text evidence="1">Belongs to the peptidase A1 family.</text>
</comment>
<keyword evidence="2" id="KW-0645">Protease</keyword>
<dbReference type="InterPro" id="IPR032799">
    <property type="entry name" value="TAXi_C"/>
</dbReference>
<reference evidence="7" key="1">
    <citation type="submission" date="2023-03" db="EMBL/GenBank/DDBJ databases">
        <authorList>
            <person name="Julca I."/>
        </authorList>
    </citation>
    <scope>NUCLEOTIDE SEQUENCE</scope>
</reference>
<dbReference type="CDD" id="cd05476">
    <property type="entry name" value="pepsin_A_like_plant"/>
    <property type="match status" value="1"/>
</dbReference>
<evidence type="ECO:0000259" key="6">
    <source>
        <dbReference type="PROSITE" id="PS51767"/>
    </source>
</evidence>
<dbReference type="GO" id="GO:0006508">
    <property type="term" value="P:proteolysis"/>
    <property type="evidence" value="ECO:0007669"/>
    <property type="project" value="UniProtKB-KW"/>
</dbReference>
<dbReference type="SUPFAM" id="SSF50630">
    <property type="entry name" value="Acid proteases"/>
    <property type="match status" value="1"/>
</dbReference>
<evidence type="ECO:0000256" key="2">
    <source>
        <dbReference type="ARBA" id="ARBA00022670"/>
    </source>
</evidence>
<dbReference type="InterPro" id="IPR032861">
    <property type="entry name" value="TAXi_N"/>
</dbReference>
<keyword evidence="5" id="KW-0325">Glycoprotein</keyword>
<evidence type="ECO:0000256" key="4">
    <source>
        <dbReference type="ARBA" id="ARBA00022801"/>
    </source>
</evidence>
<gene>
    <name evidence="7" type="ORF">OLC1_LOCUS19485</name>
</gene>
<feature type="domain" description="Peptidase A1" evidence="6">
    <location>
        <begin position="34"/>
        <end position="404"/>
    </location>
</feature>
<organism evidence="7 8">
    <name type="scientific">Oldenlandia corymbosa var. corymbosa</name>
    <dbReference type="NCBI Taxonomy" id="529605"/>
    <lineage>
        <taxon>Eukaryota</taxon>
        <taxon>Viridiplantae</taxon>
        <taxon>Streptophyta</taxon>
        <taxon>Embryophyta</taxon>
        <taxon>Tracheophyta</taxon>
        <taxon>Spermatophyta</taxon>
        <taxon>Magnoliopsida</taxon>
        <taxon>eudicotyledons</taxon>
        <taxon>Gunneridae</taxon>
        <taxon>Pentapetalae</taxon>
        <taxon>asterids</taxon>
        <taxon>lamiids</taxon>
        <taxon>Gentianales</taxon>
        <taxon>Rubiaceae</taxon>
        <taxon>Rubioideae</taxon>
        <taxon>Spermacoceae</taxon>
        <taxon>Hedyotis-Oldenlandia complex</taxon>
        <taxon>Oldenlandia</taxon>
    </lineage>
</organism>
<dbReference type="InterPro" id="IPR033121">
    <property type="entry name" value="PEPTIDASE_A1"/>
</dbReference>
<keyword evidence="8" id="KW-1185">Reference proteome</keyword>
<dbReference type="EMBL" id="OX459124">
    <property type="protein sequence ID" value="CAI9112253.1"/>
    <property type="molecule type" value="Genomic_DNA"/>
</dbReference>
<evidence type="ECO:0000256" key="5">
    <source>
        <dbReference type="ARBA" id="ARBA00023180"/>
    </source>
</evidence>
<dbReference type="InterPro" id="IPR034161">
    <property type="entry name" value="Pepsin-like_plant"/>
</dbReference>
<proteinExistence type="inferred from homology"/>
<protein>
    <submittedName>
        <fullName evidence="7">OLC1v1012673C1</fullName>
    </submittedName>
</protein>
<dbReference type="AlphaFoldDB" id="A0AAV1DWF8"/>
<dbReference type="PROSITE" id="PS51767">
    <property type="entry name" value="PEPTIDASE_A1"/>
    <property type="match status" value="1"/>
</dbReference>
<dbReference type="Pfam" id="PF14543">
    <property type="entry name" value="TAXi_N"/>
    <property type="match status" value="1"/>
</dbReference>
<evidence type="ECO:0000256" key="3">
    <source>
        <dbReference type="ARBA" id="ARBA00022750"/>
    </source>
</evidence>
<dbReference type="Proteomes" id="UP001161247">
    <property type="component" value="Chromosome 7"/>
</dbReference>
<dbReference type="PANTHER" id="PTHR47967:SF128">
    <property type="entry name" value="ASPARTIC PROTEINASE CDR1-LIKE"/>
    <property type="match status" value="1"/>
</dbReference>
<sequence>MQQRTPGHPFRDFSLTGPRDEPVYSYLKNGGGEYLMEVTLGTPPFSFVGIADTANDFTWTQCQPCREFCYNQTSPIFNPLASITNRKLPCDSDVCRAAKGAGCDTSNFCYYWYQYGTKTHFFSSGTLASDTFTFATTTKNGSGNGTTHVSIPGVVFGCGSTNLQISEASVIGLGYGPLSMGNTIGKFLNGTRFCYCLVLNYPGQPGHGNMSKISFGPSVVVSGPNTVSARLYSRSPDPFYYLNLEGFSVMRGRTRKDLATDAKKISYNSFDDGKGDAWSSQPGNMIIDTSTAQTFLSRKIWTDLVQILHDTINGTASGDDYTRFGFCYGPNNQGISFPDIVLHFTGGADLVLPSSTTFVPNDYYGKGAVCLTLVATDDVAILGNVAQGNNHIGFDLDNGWVSFQPTDCSKLV</sequence>
<evidence type="ECO:0000313" key="8">
    <source>
        <dbReference type="Proteomes" id="UP001161247"/>
    </source>
</evidence>
<keyword evidence="3" id="KW-0064">Aspartyl protease</keyword>